<comment type="caution">
    <text evidence="1">The sequence shown here is derived from an EMBL/GenBank/DDBJ whole genome shotgun (WGS) entry which is preliminary data.</text>
</comment>
<dbReference type="Pfam" id="PF08282">
    <property type="entry name" value="Hydrolase_3"/>
    <property type="match status" value="1"/>
</dbReference>
<organism evidence="1 2">
    <name type="scientific">Enterococcus termitis</name>
    <dbReference type="NCBI Taxonomy" id="332950"/>
    <lineage>
        <taxon>Bacteria</taxon>
        <taxon>Bacillati</taxon>
        <taxon>Bacillota</taxon>
        <taxon>Bacilli</taxon>
        <taxon>Lactobacillales</taxon>
        <taxon>Enterococcaceae</taxon>
        <taxon>Enterococcus</taxon>
    </lineage>
</organism>
<dbReference type="NCBIfam" id="TIGR00099">
    <property type="entry name" value="Cof-subfamily"/>
    <property type="match status" value="1"/>
</dbReference>
<dbReference type="Proteomes" id="UP000095094">
    <property type="component" value="Unassembled WGS sequence"/>
</dbReference>
<dbReference type="InterPro" id="IPR023214">
    <property type="entry name" value="HAD_sf"/>
</dbReference>
<dbReference type="SUPFAM" id="SSF56784">
    <property type="entry name" value="HAD-like"/>
    <property type="match status" value="1"/>
</dbReference>
<dbReference type="RefSeq" id="WP_069664871.1">
    <property type="nucleotide sequence ID" value="NZ_JBHUJJ010000001.1"/>
</dbReference>
<dbReference type="InterPro" id="IPR036412">
    <property type="entry name" value="HAD-like_sf"/>
</dbReference>
<dbReference type="SFLD" id="SFLDS00003">
    <property type="entry name" value="Haloacid_Dehalogenase"/>
    <property type="match status" value="1"/>
</dbReference>
<dbReference type="GO" id="GO:0016791">
    <property type="term" value="F:phosphatase activity"/>
    <property type="evidence" value="ECO:0007669"/>
    <property type="project" value="UniProtKB-ARBA"/>
</dbReference>
<dbReference type="PANTHER" id="PTHR10000">
    <property type="entry name" value="PHOSPHOSERINE PHOSPHATASE"/>
    <property type="match status" value="1"/>
</dbReference>
<protein>
    <submittedName>
        <fullName evidence="1">Haloacid dehalogenase</fullName>
    </submittedName>
</protein>
<dbReference type="PROSITE" id="PS01229">
    <property type="entry name" value="COF_2"/>
    <property type="match status" value="1"/>
</dbReference>
<accession>A0A1E5G960</accession>
<dbReference type="AlphaFoldDB" id="A0A1E5G960"/>
<keyword evidence="2" id="KW-1185">Reference proteome</keyword>
<dbReference type="GO" id="GO:0005829">
    <property type="term" value="C:cytosol"/>
    <property type="evidence" value="ECO:0007669"/>
    <property type="project" value="TreeGrafter"/>
</dbReference>
<dbReference type="SFLD" id="SFLDG01144">
    <property type="entry name" value="C2.B.4:_PGP_Like"/>
    <property type="match status" value="1"/>
</dbReference>
<dbReference type="Gene3D" id="3.40.50.1000">
    <property type="entry name" value="HAD superfamily/HAD-like"/>
    <property type="match status" value="1"/>
</dbReference>
<dbReference type="OrthoDB" id="9810101at2"/>
<gene>
    <name evidence="1" type="ORF">BCR25_11465</name>
</gene>
<evidence type="ECO:0000313" key="1">
    <source>
        <dbReference type="EMBL" id="OEG09181.1"/>
    </source>
</evidence>
<dbReference type="SFLD" id="SFLDG01140">
    <property type="entry name" value="C2.B:_Phosphomannomutase_and_P"/>
    <property type="match status" value="1"/>
</dbReference>
<dbReference type="InterPro" id="IPR000150">
    <property type="entry name" value="Cof"/>
</dbReference>
<dbReference type="NCBIfam" id="TIGR01484">
    <property type="entry name" value="HAD-SF-IIB"/>
    <property type="match status" value="1"/>
</dbReference>
<name>A0A1E5G960_9ENTE</name>
<dbReference type="GO" id="GO:0000287">
    <property type="term" value="F:magnesium ion binding"/>
    <property type="evidence" value="ECO:0007669"/>
    <property type="project" value="TreeGrafter"/>
</dbReference>
<dbReference type="EMBL" id="MIJY01000045">
    <property type="protein sequence ID" value="OEG09181.1"/>
    <property type="molecule type" value="Genomic_DNA"/>
</dbReference>
<evidence type="ECO:0000313" key="2">
    <source>
        <dbReference type="Proteomes" id="UP000095094"/>
    </source>
</evidence>
<dbReference type="PROSITE" id="PS01228">
    <property type="entry name" value="COF_1"/>
    <property type="match status" value="1"/>
</dbReference>
<sequence length="285" mass="32217">MIKAIFFDIDGTLVNKQGKALESTKRAIALAQEQGIICGIATGRGPIHLSQKIDELNLDVFVTYNGQLVFSEEKTIRSAHFPEETLKRIVAFSDRYHRQIMFGSRRSMEGSSLMRFGQNKWAKRLSYFIPKRLPMTVTKNLISRLSIHRKEQRYFELDILKEPIYQCVLLSPPSELDTLKEQLPDCHLTRSNPYTIDIIPAGGSKMIGIQKCVEFFGISTEEIMAFGDSWNDLEMLTGVGIGVAMGNAEEDVKKVADFVTQSNEADGIYQALRHYGIISEDTLEK</sequence>
<proteinExistence type="predicted"/>
<dbReference type="InterPro" id="IPR006379">
    <property type="entry name" value="HAD-SF_hydro_IIB"/>
</dbReference>
<dbReference type="PANTHER" id="PTHR10000:SF25">
    <property type="entry name" value="PHOSPHATASE YKRA-RELATED"/>
    <property type="match status" value="1"/>
</dbReference>
<reference evidence="2" key="1">
    <citation type="submission" date="2016-09" db="EMBL/GenBank/DDBJ databases">
        <authorList>
            <person name="Gulvik C.A."/>
        </authorList>
    </citation>
    <scope>NUCLEOTIDE SEQUENCE [LARGE SCALE GENOMIC DNA]</scope>
    <source>
        <strain evidence="2">LMG 8895</strain>
    </source>
</reference>
<dbReference type="Gene3D" id="3.30.1240.10">
    <property type="match status" value="1"/>
</dbReference>